<evidence type="ECO:0000313" key="2">
    <source>
        <dbReference type="EMBL" id="MFD1946831.1"/>
    </source>
</evidence>
<dbReference type="EMBL" id="JBHUGD010000003">
    <property type="protein sequence ID" value="MFD1946831.1"/>
    <property type="molecule type" value="Genomic_DNA"/>
</dbReference>
<reference evidence="3" key="1">
    <citation type="journal article" date="2019" name="Int. J. Syst. Evol. Microbiol.">
        <title>The Global Catalogue of Microorganisms (GCM) 10K type strain sequencing project: providing services to taxonomists for standard genome sequencing and annotation.</title>
        <authorList>
            <consortium name="The Broad Institute Genomics Platform"/>
            <consortium name="The Broad Institute Genome Sequencing Center for Infectious Disease"/>
            <person name="Wu L."/>
            <person name="Ma J."/>
        </authorList>
    </citation>
    <scope>NUCLEOTIDE SEQUENCE [LARGE SCALE GENOMIC DNA]</scope>
    <source>
        <strain evidence="3">CGMCC 1.12477</strain>
    </source>
</reference>
<keyword evidence="3" id="KW-1185">Reference proteome</keyword>
<dbReference type="InterPro" id="IPR056509">
    <property type="entry name" value="Imm33-like"/>
</dbReference>
<protein>
    <recommendedName>
        <fullName evidence="1">Imm33-like domain-containing protein</fullName>
    </recommendedName>
</protein>
<proteinExistence type="predicted"/>
<dbReference type="Pfam" id="PF24719">
    <property type="entry name" value="Imm33-like"/>
    <property type="match status" value="1"/>
</dbReference>
<evidence type="ECO:0000313" key="3">
    <source>
        <dbReference type="Proteomes" id="UP001597351"/>
    </source>
</evidence>
<dbReference type="RefSeq" id="WP_343917352.1">
    <property type="nucleotide sequence ID" value="NZ_BAAAJT010000002.1"/>
</dbReference>
<organism evidence="2 3">
    <name type="scientific">Nocardioides aestuarii</name>
    <dbReference type="NCBI Taxonomy" id="252231"/>
    <lineage>
        <taxon>Bacteria</taxon>
        <taxon>Bacillati</taxon>
        <taxon>Actinomycetota</taxon>
        <taxon>Actinomycetes</taxon>
        <taxon>Propionibacteriales</taxon>
        <taxon>Nocardioidaceae</taxon>
        <taxon>Nocardioides</taxon>
    </lineage>
</organism>
<feature type="domain" description="Imm33-like" evidence="1">
    <location>
        <begin position="173"/>
        <end position="274"/>
    </location>
</feature>
<evidence type="ECO:0000259" key="1">
    <source>
        <dbReference type="Pfam" id="PF24719"/>
    </source>
</evidence>
<gene>
    <name evidence="2" type="ORF">ACFSDE_08505</name>
</gene>
<sequence>MHDTTDVATLLTHGGWALVDPRPTALANPDTFEMPTADELAALRPGSLVKAMFRCVTIADEVTDGLAPYDAEGRPQLVSFVERMWLTVVETSGTPDGDVECVLDNMPYSTHCSLVPGTGLKIPAHHLIATDPPADDLDLRGYLATLARDFGAEVARATDPVDPTALPRVHPDQQRRCADVGVPPHPPAMFGSMLVASDVGPDDVPLFGGRFDPEPERSDVGWVVWARHASMEEAQAAAGFRVVTVQEAFRLAPAAWPWLALPPHWGFTADADGGEAYPIDIEE</sequence>
<name>A0ABW4TMH1_9ACTN</name>
<dbReference type="Proteomes" id="UP001597351">
    <property type="component" value="Unassembled WGS sequence"/>
</dbReference>
<accession>A0ABW4TMH1</accession>
<comment type="caution">
    <text evidence="2">The sequence shown here is derived from an EMBL/GenBank/DDBJ whole genome shotgun (WGS) entry which is preliminary data.</text>
</comment>